<keyword evidence="4 6" id="KW-1133">Transmembrane helix</keyword>
<comment type="similarity">
    <text evidence="2">Belongs to the TMEM134/TMEM230 family.</text>
</comment>
<accession>A0AAD9K0U2</accession>
<evidence type="ECO:0000256" key="4">
    <source>
        <dbReference type="ARBA" id="ARBA00022989"/>
    </source>
</evidence>
<dbReference type="EMBL" id="JAODUP010000090">
    <property type="protein sequence ID" value="KAK2162874.1"/>
    <property type="molecule type" value="Genomic_DNA"/>
</dbReference>
<evidence type="ECO:0000256" key="3">
    <source>
        <dbReference type="ARBA" id="ARBA00022692"/>
    </source>
</evidence>
<dbReference type="Pfam" id="PF05915">
    <property type="entry name" value="TMEM_230_134"/>
    <property type="match status" value="1"/>
</dbReference>
<sequence length="196" mass="21619">MAARDFTIDDAFQSDDEDPIRIYGSLNESSLLRSANKNTEEQKDCITPSAQNRDYDVNVSLHSDGSNEVTDTSVGLLSGQVEGRSIYRSSSAHSFGSSHTTSVSGKGYTDKRWWKHPKVKENWRIVLASFVLLVIGLGLFVTGIAIEVSHSEVVHSFVFFIAGTICLIPGAYHVVYIYCAVKGKSGFSLYNLPVFR</sequence>
<feature type="transmembrane region" description="Helical" evidence="6">
    <location>
        <begin position="158"/>
        <end position="181"/>
    </location>
</feature>
<proteinExistence type="inferred from homology"/>
<gene>
    <name evidence="7" type="ORF">LSH36_90g05022</name>
</gene>
<evidence type="ECO:0000256" key="2">
    <source>
        <dbReference type="ARBA" id="ARBA00007743"/>
    </source>
</evidence>
<feature type="transmembrane region" description="Helical" evidence="6">
    <location>
        <begin position="125"/>
        <end position="146"/>
    </location>
</feature>
<name>A0AAD9K0U2_9ANNE</name>
<evidence type="ECO:0000313" key="8">
    <source>
        <dbReference type="Proteomes" id="UP001208570"/>
    </source>
</evidence>
<dbReference type="GO" id="GO:0016020">
    <property type="term" value="C:membrane"/>
    <property type="evidence" value="ECO:0007669"/>
    <property type="project" value="UniProtKB-SubCell"/>
</dbReference>
<evidence type="ECO:0000256" key="5">
    <source>
        <dbReference type="ARBA" id="ARBA00023136"/>
    </source>
</evidence>
<evidence type="ECO:0008006" key="9">
    <source>
        <dbReference type="Google" id="ProtNLM"/>
    </source>
</evidence>
<dbReference type="AlphaFoldDB" id="A0AAD9K0U2"/>
<organism evidence="7 8">
    <name type="scientific">Paralvinella palmiformis</name>
    <dbReference type="NCBI Taxonomy" id="53620"/>
    <lineage>
        <taxon>Eukaryota</taxon>
        <taxon>Metazoa</taxon>
        <taxon>Spiralia</taxon>
        <taxon>Lophotrochozoa</taxon>
        <taxon>Annelida</taxon>
        <taxon>Polychaeta</taxon>
        <taxon>Sedentaria</taxon>
        <taxon>Canalipalpata</taxon>
        <taxon>Terebellida</taxon>
        <taxon>Terebelliformia</taxon>
        <taxon>Alvinellidae</taxon>
        <taxon>Paralvinella</taxon>
    </lineage>
</organism>
<dbReference type="Proteomes" id="UP001208570">
    <property type="component" value="Unassembled WGS sequence"/>
</dbReference>
<evidence type="ECO:0000313" key="7">
    <source>
        <dbReference type="EMBL" id="KAK2162874.1"/>
    </source>
</evidence>
<reference evidence="7" key="1">
    <citation type="journal article" date="2023" name="Mol. Biol. Evol.">
        <title>Third-Generation Sequencing Reveals the Adaptive Role of the Epigenome in Three Deep-Sea Polychaetes.</title>
        <authorList>
            <person name="Perez M."/>
            <person name="Aroh O."/>
            <person name="Sun Y."/>
            <person name="Lan Y."/>
            <person name="Juniper S.K."/>
            <person name="Young C.R."/>
            <person name="Angers B."/>
            <person name="Qian P.Y."/>
        </authorList>
    </citation>
    <scope>NUCLEOTIDE SEQUENCE</scope>
    <source>
        <strain evidence="7">P08H-3</strain>
    </source>
</reference>
<comment type="subcellular location">
    <subcellularLocation>
        <location evidence="1">Membrane</location>
        <topology evidence="1">Multi-pass membrane protein</topology>
    </subcellularLocation>
</comment>
<dbReference type="PANTHER" id="PTHR13558">
    <property type="entry name" value="TRANSMEMBRANE PROTEIN 134"/>
    <property type="match status" value="1"/>
</dbReference>
<dbReference type="InterPro" id="IPR039714">
    <property type="entry name" value="TMEM134"/>
</dbReference>
<evidence type="ECO:0000256" key="6">
    <source>
        <dbReference type="SAM" id="Phobius"/>
    </source>
</evidence>
<evidence type="ECO:0000256" key="1">
    <source>
        <dbReference type="ARBA" id="ARBA00004141"/>
    </source>
</evidence>
<keyword evidence="3 6" id="KW-0812">Transmembrane</keyword>
<comment type="caution">
    <text evidence="7">The sequence shown here is derived from an EMBL/GenBank/DDBJ whole genome shotgun (WGS) entry which is preliminary data.</text>
</comment>
<protein>
    <recommendedName>
        <fullName evidence="9">Transmembrane protein 134</fullName>
    </recommendedName>
</protein>
<dbReference type="InterPro" id="IPR008590">
    <property type="entry name" value="TMEM_230/134"/>
</dbReference>
<keyword evidence="5 6" id="KW-0472">Membrane</keyword>
<keyword evidence="8" id="KW-1185">Reference proteome</keyword>
<dbReference type="PANTHER" id="PTHR13558:SF1">
    <property type="entry name" value="TRANSMEMBRANE PROTEIN 134"/>
    <property type="match status" value="1"/>
</dbReference>